<feature type="compositionally biased region" description="Low complexity" evidence="1">
    <location>
        <begin position="81"/>
        <end position="113"/>
    </location>
</feature>
<dbReference type="AlphaFoldDB" id="A0A448WWV7"/>
<feature type="compositionally biased region" description="Polar residues" evidence="1">
    <location>
        <begin position="8"/>
        <end position="33"/>
    </location>
</feature>
<evidence type="ECO:0000313" key="3">
    <source>
        <dbReference type="Proteomes" id="UP000784294"/>
    </source>
</evidence>
<evidence type="ECO:0000313" key="2">
    <source>
        <dbReference type="EMBL" id="VEL22218.1"/>
    </source>
</evidence>
<feature type="compositionally biased region" description="Low complexity" evidence="1">
    <location>
        <begin position="34"/>
        <end position="55"/>
    </location>
</feature>
<comment type="caution">
    <text evidence="2">The sequence shown here is derived from an EMBL/GenBank/DDBJ whole genome shotgun (WGS) entry which is preliminary data.</text>
</comment>
<evidence type="ECO:0000256" key="1">
    <source>
        <dbReference type="SAM" id="MobiDB-lite"/>
    </source>
</evidence>
<organism evidence="2 3">
    <name type="scientific">Protopolystoma xenopodis</name>
    <dbReference type="NCBI Taxonomy" id="117903"/>
    <lineage>
        <taxon>Eukaryota</taxon>
        <taxon>Metazoa</taxon>
        <taxon>Spiralia</taxon>
        <taxon>Lophotrochozoa</taxon>
        <taxon>Platyhelminthes</taxon>
        <taxon>Monogenea</taxon>
        <taxon>Polyopisthocotylea</taxon>
        <taxon>Polystomatidea</taxon>
        <taxon>Polystomatidae</taxon>
        <taxon>Protopolystoma</taxon>
    </lineage>
</organism>
<proteinExistence type="predicted"/>
<dbReference type="Proteomes" id="UP000784294">
    <property type="component" value="Unassembled WGS sequence"/>
</dbReference>
<dbReference type="EMBL" id="CAAALY010055276">
    <property type="protein sequence ID" value="VEL22218.1"/>
    <property type="molecule type" value="Genomic_DNA"/>
</dbReference>
<feature type="region of interest" description="Disordered" evidence="1">
    <location>
        <begin position="81"/>
        <end position="165"/>
    </location>
</feature>
<accession>A0A448WWV7</accession>
<reference evidence="2" key="1">
    <citation type="submission" date="2018-11" db="EMBL/GenBank/DDBJ databases">
        <authorList>
            <consortium name="Pathogen Informatics"/>
        </authorList>
    </citation>
    <scope>NUCLEOTIDE SEQUENCE</scope>
</reference>
<protein>
    <submittedName>
        <fullName evidence="2">Uncharacterized protein</fullName>
    </submittedName>
</protein>
<sequence length="165" mass="17370">MIERYKYSRTSITPGPASLPTTVSESTTQSIPDPSSRPSLAALTSSTTTTTVSSVIPPKDDSNNYQSGRLVSWSYPQVAASSHLSSSNSSSSLSSTNHLSQSAESTSVDTSSSNCHLAQTHKQPLALSPLPSKIIISRSENTSVDHANRDSQLRTATEPSGVSDS</sequence>
<feature type="region of interest" description="Disordered" evidence="1">
    <location>
        <begin position="1"/>
        <end position="67"/>
    </location>
</feature>
<gene>
    <name evidence="2" type="ORF">PXEA_LOCUS15658</name>
</gene>
<keyword evidence="3" id="KW-1185">Reference proteome</keyword>
<name>A0A448WWV7_9PLAT</name>
<feature type="compositionally biased region" description="Polar residues" evidence="1">
    <location>
        <begin position="153"/>
        <end position="165"/>
    </location>
</feature>